<dbReference type="PANTHER" id="PTHR22604:SF105">
    <property type="entry name" value="TRANS-1,2-DIHYDROBENZENE-1,2-DIOL DEHYDROGENASE"/>
    <property type="match status" value="1"/>
</dbReference>
<comment type="similarity">
    <text evidence="1">Belongs to the Gfo/Idh/MocA family.</text>
</comment>
<dbReference type="FunCoup" id="A0A2J7RKP2">
    <property type="interactions" value="272"/>
</dbReference>
<evidence type="ECO:0000313" key="13">
    <source>
        <dbReference type="EMBL" id="PNF41391.1"/>
    </source>
</evidence>
<keyword evidence="2" id="KW-0560">Oxidoreductase</keyword>
<dbReference type="STRING" id="105785.A0A2J7RKP2"/>
<dbReference type="AlphaFoldDB" id="A0A2J7RKP2"/>
<dbReference type="GO" id="GO:0000166">
    <property type="term" value="F:nucleotide binding"/>
    <property type="evidence" value="ECO:0007669"/>
    <property type="project" value="InterPro"/>
</dbReference>
<evidence type="ECO:0000256" key="3">
    <source>
        <dbReference type="ARBA" id="ARBA00038853"/>
    </source>
</evidence>
<name>A0A2J7RKP2_9NEOP</name>
<feature type="domain" description="GFO/IDH/MocA-like oxidoreductase" evidence="12">
    <location>
        <begin position="133"/>
        <end position="247"/>
    </location>
</feature>
<evidence type="ECO:0000256" key="2">
    <source>
        <dbReference type="ARBA" id="ARBA00023002"/>
    </source>
</evidence>
<dbReference type="EC" id="1.3.1.20" evidence="3"/>
<dbReference type="InterPro" id="IPR036291">
    <property type="entry name" value="NAD(P)-bd_dom_sf"/>
</dbReference>
<dbReference type="InterPro" id="IPR050984">
    <property type="entry name" value="Gfo/Idh/MocA_domain"/>
</dbReference>
<dbReference type="EMBL" id="NEVH01002717">
    <property type="protein sequence ID" value="PNF41391.1"/>
    <property type="molecule type" value="Genomic_DNA"/>
</dbReference>
<comment type="catalytic activity">
    <reaction evidence="9">
        <text>(1R,2R)-1,2-dihydrobenzene-1,2-diol + NADP(+) = catechol + NADPH + H(+)</text>
        <dbReference type="Rhea" id="RHEA:16729"/>
        <dbReference type="ChEBI" id="CHEBI:10702"/>
        <dbReference type="ChEBI" id="CHEBI:15378"/>
        <dbReference type="ChEBI" id="CHEBI:18135"/>
        <dbReference type="ChEBI" id="CHEBI:57783"/>
        <dbReference type="ChEBI" id="CHEBI:58349"/>
        <dbReference type="EC" id="1.3.1.20"/>
    </reaction>
</comment>
<keyword evidence="14" id="KW-1185">Reference proteome</keyword>
<proteinExistence type="inferred from homology"/>
<evidence type="ECO:0000256" key="5">
    <source>
        <dbReference type="ARBA" id="ARBA00040603"/>
    </source>
</evidence>
<dbReference type="EMBL" id="NEVH01002717">
    <property type="protein sequence ID" value="PNF41392.1"/>
    <property type="molecule type" value="Genomic_DNA"/>
</dbReference>
<dbReference type="Gene3D" id="3.30.360.10">
    <property type="entry name" value="Dihydrodipicolinate Reductase, domain 2"/>
    <property type="match status" value="1"/>
</dbReference>
<evidence type="ECO:0000256" key="9">
    <source>
        <dbReference type="ARBA" id="ARBA00047423"/>
    </source>
</evidence>
<protein>
    <recommendedName>
        <fullName evidence="5">Trans-1,2-dihydrobenzene-1,2-diol dehydrogenase</fullName>
        <ecNumber evidence="4">1.1.1.179</ecNumber>
        <ecNumber evidence="3">1.3.1.20</ecNumber>
    </recommendedName>
    <alternativeName>
        <fullName evidence="8">D-xylose 1-dehydrogenase</fullName>
    </alternativeName>
    <alternativeName>
        <fullName evidence="7">D-xylose-NADP dehydrogenase</fullName>
    </alternativeName>
    <alternativeName>
        <fullName evidence="6">Dimeric dihydrodiol dehydrogenase</fullName>
    </alternativeName>
</protein>
<dbReference type="PANTHER" id="PTHR22604">
    <property type="entry name" value="OXIDOREDUCTASES"/>
    <property type="match status" value="1"/>
</dbReference>
<evidence type="ECO:0000256" key="1">
    <source>
        <dbReference type="ARBA" id="ARBA00010928"/>
    </source>
</evidence>
<accession>A0A2J7RKP2</accession>
<feature type="domain" description="Gfo/Idh/MocA-like oxidoreductase N-terminal" evidence="11">
    <location>
        <begin position="4"/>
        <end position="121"/>
    </location>
</feature>
<dbReference type="Pfam" id="PF01408">
    <property type="entry name" value="GFO_IDH_MocA"/>
    <property type="match status" value="1"/>
</dbReference>
<dbReference type="Gene3D" id="3.40.50.720">
    <property type="entry name" value="NAD(P)-binding Rossmann-like Domain"/>
    <property type="match status" value="1"/>
</dbReference>
<evidence type="ECO:0000256" key="6">
    <source>
        <dbReference type="ARBA" id="ARBA00042926"/>
    </source>
</evidence>
<dbReference type="Pfam" id="PF22725">
    <property type="entry name" value="GFO_IDH_MocA_C3"/>
    <property type="match status" value="1"/>
</dbReference>
<dbReference type="GO" id="GO:0047115">
    <property type="term" value="F:trans-1,2-dihydrobenzene-1,2-diol dehydrogenase activity"/>
    <property type="evidence" value="ECO:0007669"/>
    <property type="project" value="UniProtKB-EC"/>
</dbReference>
<comment type="caution">
    <text evidence="13">The sequence shown here is derived from an EMBL/GenBank/DDBJ whole genome shotgun (WGS) entry which is preliminary data.</text>
</comment>
<comment type="catalytic activity">
    <reaction evidence="10">
        <text>D-xylose + NADP(+) = D-xylono-1,5-lactone + NADPH + H(+)</text>
        <dbReference type="Rhea" id="RHEA:22000"/>
        <dbReference type="ChEBI" id="CHEBI:15378"/>
        <dbReference type="ChEBI" id="CHEBI:15867"/>
        <dbReference type="ChEBI" id="CHEBI:53455"/>
        <dbReference type="ChEBI" id="CHEBI:57783"/>
        <dbReference type="ChEBI" id="CHEBI:58349"/>
        <dbReference type="EC" id="1.1.1.179"/>
    </reaction>
</comment>
<dbReference type="InParanoid" id="A0A2J7RKP2"/>
<dbReference type="Proteomes" id="UP000235965">
    <property type="component" value="Unassembled WGS sequence"/>
</dbReference>
<dbReference type="EC" id="1.1.1.179" evidence="4"/>
<evidence type="ECO:0000259" key="12">
    <source>
        <dbReference type="Pfam" id="PF22725"/>
    </source>
</evidence>
<dbReference type="SUPFAM" id="SSF55347">
    <property type="entry name" value="Glyceraldehyde-3-phosphate dehydrogenase-like, C-terminal domain"/>
    <property type="match status" value="1"/>
</dbReference>
<evidence type="ECO:0000256" key="8">
    <source>
        <dbReference type="ARBA" id="ARBA00043025"/>
    </source>
</evidence>
<sequence length="332" mass="36545">MATRWGIASAGKISHDFVTALGTLPPDEHHVVAVAAQELDRAKAFATEHNIPIAYGSYEELAKNPDVEVVYIGAINTLHLDIGKLMLSNGKHVLCEKPLTVNLKQTKELINLAKEKQLFLMEAVWSRCFPAYDALKKELEAGTLGEVLQVIASFGVVIEDVERFKLRELNGGTILDLGVYLLQLAQFVFGPSLPESVVAQGVLNENGVDSSTSISLKYRGGKMVTACTHARVELPNEAFIVGTKGTIKVLRPFWCPTSIITPEKTKEFILPTASKPFNFTNSAGLRYEAVEVRRCLRQGLLESPKVTHEDSLALAQLEDEIRSQLGVKYEQD</sequence>
<reference evidence="13 14" key="1">
    <citation type="submission" date="2017-12" db="EMBL/GenBank/DDBJ databases">
        <title>Hemimetabolous genomes reveal molecular basis of termite eusociality.</title>
        <authorList>
            <person name="Harrison M.C."/>
            <person name="Jongepier E."/>
            <person name="Robertson H.M."/>
            <person name="Arning N."/>
            <person name="Bitard-Feildel T."/>
            <person name="Chao H."/>
            <person name="Childers C.P."/>
            <person name="Dinh H."/>
            <person name="Doddapaneni H."/>
            <person name="Dugan S."/>
            <person name="Gowin J."/>
            <person name="Greiner C."/>
            <person name="Han Y."/>
            <person name="Hu H."/>
            <person name="Hughes D.S.T."/>
            <person name="Huylmans A.-K."/>
            <person name="Kemena C."/>
            <person name="Kremer L.P.M."/>
            <person name="Lee S.L."/>
            <person name="Lopez-Ezquerra A."/>
            <person name="Mallet L."/>
            <person name="Monroy-Kuhn J.M."/>
            <person name="Moser A."/>
            <person name="Murali S.C."/>
            <person name="Muzny D.M."/>
            <person name="Otani S."/>
            <person name="Piulachs M.-D."/>
            <person name="Poelchau M."/>
            <person name="Qu J."/>
            <person name="Schaub F."/>
            <person name="Wada-Katsumata A."/>
            <person name="Worley K.C."/>
            <person name="Xie Q."/>
            <person name="Ylla G."/>
            <person name="Poulsen M."/>
            <person name="Gibbs R.A."/>
            <person name="Schal C."/>
            <person name="Richards S."/>
            <person name="Belles X."/>
            <person name="Korb J."/>
            <person name="Bornberg-Bauer E."/>
        </authorList>
    </citation>
    <scope>NUCLEOTIDE SEQUENCE [LARGE SCALE GENOMIC DNA]</scope>
    <source>
        <tissue evidence="13">Whole body</tissue>
    </source>
</reference>
<organism evidence="13 14">
    <name type="scientific">Cryptotermes secundus</name>
    <dbReference type="NCBI Taxonomy" id="105785"/>
    <lineage>
        <taxon>Eukaryota</taxon>
        <taxon>Metazoa</taxon>
        <taxon>Ecdysozoa</taxon>
        <taxon>Arthropoda</taxon>
        <taxon>Hexapoda</taxon>
        <taxon>Insecta</taxon>
        <taxon>Pterygota</taxon>
        <taxon>Neoptera</taxon>
        <taxon>Polyneoptera</taxon>
        <taxon>Dictyoptera</taxon>
        <taxon>Blattodea</taxon>
        <taxon>Blattoidea</taxon>
        <taxon>Termitoidae</taxon>
        <taxon>Kalotermitidae</taxon>
        <taxon>Cryptotermitinae</taxon>
        <taxon>Cryptotermes</taxon>
    </lineage>
</organism>
<gene>
    <name evidence="13" type="ORF">B7P43_G14417</name>
</gene>
<evidence type="ECO:0000259" key="11">
    <source>
        <dbReference type="Pfam" id="PF01408"/>
    </source>
</evidence>
<evidence type="ECO:0000256" key="10">
    <source>
        <dbReference type="ARBA" id="ARBA00049233"/>
    </source>
</evidence>
<dbReference type="InterPro" id="IPR000683">
    <property type="entry name" value="Gfo/Idh/MocA-like_OxRdtase_N"/>
</dbReference>
<dbReference type="GO" id="GO:0047837">
    <property type="term" value="F:D-xylose 1-dehydrogenase (NADP+) activity"/>
    <property type="evidence" value="ECO:0007669"/>
    <property type="project" value="UniProtKB-EC"/>
</dbReference>
<evidence type="ECO:0000256" key="4">
    <source>
        <dbReference type="ARBA" id="ARBA00038984"/>
    </source>
</evidence>
<dbReference type="InterPro" id="IPR055170">
    <property type="entry name" value="GFO_IDH_MocA-like_dom"/>
</dbReference>
<dbReference type="SUPFAM" id="SSF51735">
    <property type="entry name" value="NAD(P)-binding Rossmann-fold domains"/>
    <property type="match status" value="1"/>
</dbReference>
<evidence type="ECO:0000256" key="7">
    <source>
        <dbReference type="ARBA" id="ARBA00042988"/>
    </source>
</evidence>
<dbReference type="OrthoDB" id="2129491at2759"/>
<evidence type="ECO:0000313" key="14">
    <source>
        <dbReference type="Proteomes" id="UP000235965"/>
    </source>
</evidence>